<comment type="caution">
    <text evidence="1">The sequence shown here is derived from an EMBL/GenBank/DDBJ whole genome shotgun (WGS) entry which is preliminary data.</text>
</comment>
<organism evidence="1 2">
    <name type="scientific">Gracilibacillus pellucidus</name>
    <dbReference type="NCBI Taxonomy" id="3095368"/>
    <lineage>
        <taxon>Bacteria</taxon>
        <taxon>Bacillati</taxon>
        <taxon>Bacillota</taxon>
        <taxon>Bacilli</taxon>
        <taxon>Bacillales</taxon>
        <taxon>Bacillaceae</taxon>
        <taxon>Gracilibacillus</taxon>
    </lineage>
</organism>
<accession>A0ACC6M1D6</accession>
<dbReference type="EMBL" id="JAWZSR010000001">
    <property type="protein sequence ID" value="MDX8044767.1"/>
    <property type="molecule type" value="Genomic_DNA"/>
</dbReference>
<keyword evidence="2" id="KW-1185">Reference proteome</keyword>
<name>A0ACC6M1D6_9BACI</name>
<dbReference type="Proteomes" id="UP001277972">
    <property type="component" value="Unassembled WGS sequence"/>
</dbReference>
<protein>
    <submittedName>
        <fullName evidence="1">Uncharacterized protein</fullName>
    </submittedName>
</protein>
<gene>
    <name evidence="1" type="ORF">SH601_02110</name>
</gene>
<evidence type="ECO:0000313" key="1">
    <source>
        <dbReference type="EMBL" id="MDX8044767.1"/>
    </source>
</evidence>
<proteinExistence type="predicted"/>
<evidence type="ECO:0000313" key="2">
    <source>
        <dbReference type="Proteomes" id="UP001277972"/>
    </source>
</evidence>
<sequence length="248" mass="29172">MVKTKKVLLLVEGEKVEKELFDHLYTLYGLKHIEIVSYKTNIYAFYNRLRKDFSDRQGNIDFDSIDLPLFLNDYLKINSDNPLSEVDFSDIILIFDFDPHDPQFHRDSLIELLENFDNSTDKGKLFLNYPMVESYKHVDNLNDDSFLKTTVTLENIKLRHGKTSAYKKMVDESSCVGEIKLLDKKTTNSLMELHRKKLNYLTQGLNFNDLNKYRLLCEKQCSKLSSEKLIWVINTSLLHMLDEYGYIN</sequence>
<reference evidence="1" key="1">
    <citation type="submission" date="2023-11" db="EMBL/GenBank/DDBJ databases">
        <title>Gracilibacillus pellucida a moderately halophilic bacterium isolated from saline soil in Xinjiang province.</title>
        <authorList>
            <person name="Zhang Z."/>
            <person name="Tan F."/>
            <person name="Wang Y."/>
            <person name="Xia M."/>
        </authorList>
    </citation>
    <scope>NUCLEOTIDE SEQUENCE</scope>
    <source>
        <strain evidence="1">S3-1-1</strain>
    </source>
</reference>